<reference evidence="2 3" key="1">
    <citation type="submission" date="2019-05" db="EMBL/GenBank/DDBJ databases">
        <title>Mumia sp. nov., isolated from the intestinal contents of plateau pika (Ochotona curzoniae) in the Qinghai-Tibet plateau of China.</title>
        <authorList>
            <person name="Tian Z."/>
        </authorList>
    </citation>
    <scope>NUCLEOTIDE SEQUENCE [LARGE SCALE GENOMIC DNA]</scope>
    <source>
        <strain evidence="3">527</strain>
        <strain evidence="2">Z527</strain>
    </source>
</reference>
<proteinExistence type="predicted"/>
<name>A0A5C4MHT0_9ACTN</name>
<dbReference type="EMBL" id="VDFR01000088">
    <property type="protein sequence ID" value="TNC43104.1"/>
    <property type="molecule type" value="Genomic_DNA"/>
</dbReference>
<protein>
    <submittedName>
        <fullName evidence="2">Uncharacterized protein</fullName>
    </submittedName>
</protein>
<comment type="caution">
    <text evidence="2">The sequence shown here is derived from an EMBL/GenBank/DDBJ whole genome shotgun (WGS) entry which is preliminary data.</text>
</comment>
<accession>A0A5C4MHT0</accession>
<dbReference type="EMBL" id="VDFR01000128">
    <property type="protein sequence ID" value="TNC37225.1"/>
    <property type="molecule type" value="Genomic_DNA"/>
</dbReference>
<dbReference type="RefSeq" id="WP_139106436.1">
    <property type="nucleotide sequence ID" value="NZ_VDFR01000088.1"/>
</dbReference>
<evidence type="ECO:0000313" key="1">
    <source>
        <dbReference type="EMBL" id="TNC37225.1"/>
    </source>
</evidence>
<evidence type="ECO:0000313" key="3">
    <source>
        <dbReference type="Proteomes" id="UP000306740"/>
    </source>
</evidence>
<gene>
    <name evidence="2" type="ORF">FHE65_19240</name>
    <name evidence="1" type="ORF">FHE65_25230</name>
</gene>
<organism evidence="2 3">
    <name type="scientific">Mumia zhuanghuii</name>
    <dbReference type="NCBI Taxonomy" id="2585211"/>
    <lineage>
        <taxon>Bacteria</taxon>
        <taxon>Bacillati</taxon>
        <taxon>Actinomycetota</taxon>
        <taxon>Actinomycetes</taxon>
        <taxon>Propionibacteriales</taxon>
        <taxon>Nocardioidaceae</taxon>
        <taxon>Mumia</taxon>
    </lineage>
</organism>
<evidence type="ECO:0000313" key="2">
    <source>
        <dbReference type="EMBL" id="TNC43104.1"/>
    </source>
</evidence>
<sequence length="275" mass="29558">MAESWIVRLPGTESAGVPADIGPARRDVTLGDDVTSVDTLLGGSDVDREQHAVTLVVAAWADLVPRRWASRVLAGDESSYEAWLEEIFAAEAETVWNRPDLLLERLVARAGSAERVHVVVAQVDPAPSAEAAALLQATRREYARRGWGQDVFDQYFVATVWPRRQRKGAPLGVPERAVEAARRLVEAAAAAAVRVTGARAEIGKQGPAGGDVIPRAVSAATGADVLTATIEATVDPAEVAAGHAAWRRTEDLSWRELVALLRRPRTRRAAGERTT</sequence>
<dbReference type="AlphaFoldDB" id="A0A5C4MHT0"/>
<dbReference type="Proteomes" id="UP000306740">
    <property type="component" value="Unassembled WGS sequence"/>
</dbReference>